<dbReference type="Proteomes" id="UP000019140">
    <property type="component" value="Unassembled WGS sequence"/>
</dbReference>
<comment type="caution">
    <text evidence="2">The sequence shown here is derived from an EMBL/GenBank/DDBJ whole genome shotgun (WGS) entry which is preliminary data.</text>
</comment>
<evidence type="ECO:0000313" key="2">
    <source>
        <dbReference type="EMBL" id="ETX03993.1"/>
    </source>
</evidence>
<dbReference type="InterPro" id="IPR032711">
    <property type="entry name" value="SoxY"/>
</dbReference>
<dbReference type="InterPro" id="IPR016568">
    <property type="entry name" value="Sulphur_oxidation_SoxY"/>
</dbReference>
<dbReference type="PROSITE" id="PS51318">
    <property type="entry name" value="TAT"/>
    <property type="match status" value="1"/>
</dbReference>
<dbReference type="PIRSF" id="PIRSF010312">
    <property type="entry name" value="Sulphur_oxidation_SoxY"/>
    <property type="match status" value="1"/>
</dbReference>
<gene>
    <name evidence="2" type="ORF">ETSY2_31350</name>
</gene>
<name>W4M1H7_9BACT</name>
<dbReference type="Gene3D" id="2.60.40.2470">
    <property type="entry name" value="SoxY domain"/>
    <property type="match status" value="1"/>
</dbReference>
<dbReference type="AlphaFoldDB" id="W4M1H7"/>
<dbReference type="InterPro" id="IPR038162">
    <property type="entry name" value="SoxY_sf"/>
</dbReference>
<dbReference type="EMBL" id="AZHX01001330">
    <property type="protein sequence ID" value="ETX03993.1"/>
    <property type="molecule type" value="Genomic_DNA"/>
</dbReference>
<sequence length="157" mass="16706">MRADSSKPTFTRRQVLVAASGAMLAGILPQGELAHANAFDIQAIIKERIGDKGLQEGRITLKIAPVVENGNTVPISLSVDSPMTPDDHVTAVHVFAEANPLPNVATFHFTPRSGKAQVATRIRLSDSQHVIAVAEMSDGSAYLTKRHVKVTLGGCSQ</sequence>
<keyword evidence="3" id="KW-1185">Reference proteome</keyword>
<dbReference type="NCBIfam" id="TIGR04488">
    <property type="entry name" value="SoxY_true_GGCGG"/>
    <property type="match status" value="1"/>
</dbReference>
<dbReference type="InterPro" id="IPR006311">
    <property type="entry name" value="TAT_signal"/>
</dbReference>
<evidence type="ECO:0000313" key="3">
    <source>
        <dbReference type="Proteomes" id="UP000019140"/>
    </source>
</evidence>
<evidence type="ECO:0000259" key="1">
    <source>
        <dbReference type="Pfam" id="PF13501"/>
    </source>
</evidence>
<proteinExistence type="predicted"/>
<protein>
    <recommendedName>
        <fullName evidence="1">Ig-like SoxY domain-containing protein</fullName>
    </recommendedName>
</protein>
<organism evidence="2 3">
    <name type="scientific">Candidatus Entotheonella gemina</name>
    <dbReference type="NCBI Taxonomy" id="1429439"/>
    <lineage>
        <taxon>Bacteria</taxon>
        <taxon>Pseudomonadati</taxon>
        <taxon>Nitrospinota/Tectimicrobiota group</taxon>
        <taxon>Candidatus Tectimicrobiota</taxon>
        <taxon>Candidatus Entotheonellia</taxon>
        <taxon>Candidatus Entotheonellales</taxon>
        <taxon>Candidatus Entotheonellaceae</taxon>
        <taxon>Candidatus Entotheonella</taxon>
    </lineage>
</organism>
<dbReference type="HOGENOM" id="CLU_118521_1_1_7"/>
<reference evidence="2 3" key="1">
    <citation type="journal article" date="2014" name="Nature">
        <title>An environmental bacterial taxon with a large and distinct metabolic repertoire.</title>
        <authorList>
            <person name="Wilson M.C."/>
            <person name="Mori T."/>
            <person name="Ruckert C."/>
            <person name="Uria A.R."/>
            <person name="Helf M.J."/>
            <person name="Takada K."/>
            <person name="Gernert C."/>
            <person name="Steffens U.A."/>
            <person name="Heycke N."/>
            <person name="Schmitt S."/>
            <person name="Rinke C."/>
            <person name="Helfrich E.J."/>
            <person name="Brachmann A.O."/>
            <person name="Gurgui C."/>
            <person name="Wakimoto T."/>
            <person name="Kracht M."/>
            <person name="Crusemann M."/>
            <person name="Hentschel U."/>
            <person name="Abe I."/>
            <person name="Matsunaga S."/>
            <person name="Kalinowski J."/>
            <person name="Takeyama H."/>
            <person name="Piel J."/>
        </authorList>
    </citation>
    <scope>NUCLEOTIDE SEQUENCE [LARGE SCALE GENOMIC DNA]</scope>
    <source>
        <strain evidence="3">TSY2</strain>
    </source>
</reference>
<accession>W4M1H7</accession>
<feature type="domain" description="Ig-like SoxY" evidence="1">
    <location>
        <begin position="49"/>
        <end position="155"/>
    </location>
</feature>
<dbReference type="Pfam" id="PF13501">
    <property type="entry name" value="SoxY"/>
    <property type="match status" value="1"/>
</dbReference>